<protein>
    <recommendedName>
        <fullName evidence="4">Protein IFH1</fullName>
    </recommendedName>
</protein>
<proteinExistence type="predicted"/>
<sequence>MGSKSSRPYQYGGKNLKNLTKLVMRKRQLSLTESTSSDSSDSTRRSKTATNSHALSSDSDSSLKALSDQAEVPQTKRTGKRISLKIALKGRARYSKATKGRPAKSTKSVRSRGAKAAYYQNLEVSDDAVLSDDDNESDEENFVVGLYSMIGNKDKNGNSSGSETSDDWQDNKNDSSSSEDSVVNFLNVQAEQRKTNLKAVKGLPVNSAHTKTKAQKRRKSTNIRKRSEVNLPEDINFQFDFEQSQRMSVFDESGEETKTSSKGVTEAKEEEEDIGEEVQDTNNRPEFDFHFDQPLIDVPKIKDEELNSDDDYEFDDNDLLATLQAENDIDEFLPFRPTDSVRTRQSSMSSVNDDADDAFLREEEKFLVNEFETNGFDDEGATNNESARIVDSFNMSGANDQVIQYASSSEDDDSRSDFEEFKLEFDDDENEVGEYMDIIDVDAPAFESGKGRTAAGTRKKERRAPSSKKRGNRWGPLDSEEEDDSYLWNYFFSSDADSDADDTELCQYDVEEQFLLEEVFRKDFEEKQKQSGRKTPIMGIQDSKFDAGYDSGESTDVDTSLPSHGAGSKLGSELAKEVLSSHTADYRPPVLGTWVAIDSKPFSIIDGLSTRTLMSHNQQRNPRTKNWKGFSLDHDSEDLAIDLEELLNVSELDNDDENDVRIWREFTKNKKHVPLGAFRNKSKMHQPHLAEPLAAYNGTKMNASVTNRRSLQLRAKLAAQRELESHSNANLAKELNLPSKLRRRRASFSDAVSEGYRPTKAGLFSENVLADVEEVMGDDRDFMALIRGL</sequence>
<evidence type="ECO:0000313" key="3">
    <source>
        <dbReference type="Proteomes" id="UP000268321"/>
    </source>
</evidence>
<feature type="compositionally biased region" description="Basic residues" evidence="1">
    <location>
        <begin position="457"/>
        <end position="472"/>
    </location>
</feature>
<feature type="region of interest" description="Disordered" evidence="1">
    <location>
        <begin position="1"/>
        <end position="115"/>
    </location>
</feature>
<dbReference type="Pfam" id="PF10380">
    <property type="entry name" value="CRF1"/>
    <property type="match status" value="1"/>
</dbReference>
<dbReference type="GO" id="GO:0003712">
    <property type="term" value="F:transcription coregulator activity"/>
    <property type="evidence" value="ECO:0007669"/>
    <property type="project" value="InterPro"/>
</dbReference>
<evidence type="ECO:0000313" key="2">
    <source>
        <dbReference type="EMBL" id="RKP32540.1"/>
    </source>
</evidence>
<name>A0A4P9ZK87_9ASCO</name>
<dbReference type="InterPro" id="IPR018837">
    <property type="entry name" value="TF_CRF1/IFH1"/>
</dbReference>
<gene>
    <name evidence="2" type="ORF">METBISCDRAFT_25484</name>
</gene>
<feature type="region of interest" description="Disordered" evidence="1">
    <location>
        <begin position="248"/>
        <end position="294"/>
    </location>
</feature>
<organism evidence="2 3">
    <name type="scientific">Metschnikowia bicuspidata</name>
    <dbReference type="NCBI Taxonomy" id="27322"/>
    <lineage>
        <taxon>Eukaryota</taxon>
        <taxon>Fungi</taxon>
        <taxon>Dikarya</taxon>
        <taxon>Ascomycota</taxon>
        <taxon>Saccharomycotina</taxon>
        <taxon>Pichiomycetes</taxon>
        <taxon>Metschnikowiaceae</taxon>
        <taxon>Metschnikowia</taxon>
    </lineage>
</organism>
<feature type="region of interest" description="Disordered" evidence="1">
    <location>
        <begin position="150"/>
        <end position="229"/>
    </location>
</feature>
<evidence type="ECO:0008006" key="4">
    <source>
        <dbReference type="Google" id="ProtNLM"/>
    </source>
</evidence>
<feature type="compositionally biased region" description="Polar residues" evidence="1">
    <location>
        <begin position="552"/>
        <end position="562"/>
    </location>
</feature>
<accession>A0A4P9ZK87</accession>
<dbReference type="GO" id="GO:0060962">
    <property type="term" value="P:regulation of ribosomal protein gene transcription by RNA polymerase II"/>
    <property type="evidence" value="ECO:0007669"/>
    <property type="project" value="InterPro"/>
</dbReference>
<dbReference type="AlphaFoldDB" id="A0A4P9ZK87"/>
<dbReference type="EMBL" id="ML004430">
    <property type="protein sequence ID" value="RKP32540.1"/>
    <property type="molecule type" value="Genomic_DNA"/>
</dbReference>
<feature type="compositionally biased region" description="Low complexity" evidence="1">
    <location>
        <begin position="52"/>
        <end position="70"/>
    </location>
</feature>
<feature type="compositionally biased region" description="Basic residues" evidence="1">
    <location>
        <begin position="210"/>
        <end position="224"/>
    </location>
</feature>
<feature type="region of interest" description="Disordered" evidence="1">
    <location>
        <begin position="334"/>
        <end position="356"/>
    </location>
</feature>
<feature type="compositionally biased region" description="Basic residues" evidence="1">
    <location>
        <begin position="77"/>
        <end position="113"/>
    </location>
</feature>
<feature type="compositionally biased region" description="Polar residues" evidence="1">
    <location>
        <begin position="343"/>
        <end position="352"/>
    </location>
</feature>
<feature type="compositionally biased region" description="Low complexity" evidence="1">
    <location>
        <begin position="174"/>
        <end position="184"/>
    </location>
</feature>
<feature type="region of interest" description="Disordered" evidence="1">
    <location>
        <begin position="446"/>
        <end position="480"/>
    </location>
</feature>
<dbReference type="PANTHER" id="PTHR28057">
    <property type="entry name" value="PROTEIN IFH1-RELATED"/>
    <property type="match status" value="1"/>
</dbReference>
<evidence type="ECO:0000256" key="1">
    <source>
        <dbReference type="SAM" id="MobiDB-lite"/>
    </source>
</evidence>
<dbReference type="PANTHER" id="PTHR28057:SF1">
    <property type="entry name" value="PROTEIN IFH1-RELATED"/>
    <property type="match status" value="1"/>
</dbReference>
<dbReference type="Proteomes" id="UP000268321">
    <property type="component" value="Unassembled WGS sequence"/>
</dbReference>
<feature type="compositionally biased region" description="Acidic residues" evidence="1">
    <location>
        <begin position="268"/>
        <end position="279"/>
    </location>
</feature>
<feature type="region of interest" description="Disordered" evidence="1">
    <location>
        <begin position="526"/>
        <end position="568"/>
    </location>
</feature>
<reference evidence="3" key="1">
    <citation type="journal article" date="2018" name="Nat. Microbiol.">
        <title>Leveraging single-cell genomics to expand the fungal tree of life.</title>
        <authorList>
            <person name="Ahrendt S.R."/>
            <person name="Quandt C.A."/>
            <person name="Ciobanu D."/>
            <person name="Clum A."/>
            <person name="Salamov A."/>
            <person name="Andreopoulos B."/>
            <person name="Cheng J.F."/>
            <person name="Woyke T."/>
            <person name="Pelin A."/>
            <person name="Henrissat B."/>
            <person name="Reynolds N.K."/>
            <person name="Benny G.L."/>
            <person name="Smith M.E."/>
            <person name="James T.Y."/>
            <person name="Grigoriev I.V."/>
        </authorList>
    </citation>
    <scope>NUCLEOTIDE SEQUENCE [LARGE SCALE GENOMIC DNA]</scope>
    <source>
        <strain evidence="3">Baker2002</strain>
    </source>
</reference>
<dbReference type="OrthoDB" id="4047468at2759"/>
<keyword evidence="3" id="KW-1185">Reference proteome</keyword>